<accession>A0ABQ0MTC8</accession>
<gene>
    <name evidence="1" type="ORF">MTCD1_01200</name>
</gene>
<evidence type="ECO:0000313" key="2">
    <source>
        <dbReference type="Proteomes" id="UP000197068"/>
    </source>
</evidence>
<dbReference type="SUPFAM" id="SSF56601">
    <property type="entry name" value="beta-lactamase/transpeptidase-like"/>
    <property type="match status" value="1"/>
</dbReference>
<reference evidence="1 2" key="1">
    <citation type="submission" date="2017-06" db="EMBL/GenBank/DDBJ databases">
        <title>Whole Genome Sequences of Colwellia marinimaniae MTCD1.</title>
        <authorList>
            <person name="Kusumoto H."/>
            <person name="Inoue M."/>
            <person name="Tanikawa K."/>
            <person name="Maeji H."/>
            <person name="Cameron J.H."/>
            <person name="Bartlett D.H."/>
        </authorList>
    </citation>
    <scope>NUCLEOTIDE SEQUENCE [LARGE SCALE GENOMIC DNA]</scope>
    <source>
        <strain evidence="1 2">MTCD1</strain>
    </source>
</reference>
<dbReference type="Proteomes" id="UP000197068">
    <property type="component" value="Unassembled WGS sequence"/>
</dbReference>
<evidence type="ECO:0000313" key="1">
    <source>
        <dbReference type="EMBL" id="GAW95597.1"/>
    </source>
</evidence>
<comment type="caution">
    <text evidence="1">The sequence shown here is derived from an EMBL/GenBank/DDBJ whole genome shotgun (WGS) entry which is preliminary data.</text>
</comment>
<dbReference type="EMBL" id="BDQM01000006">
    <property type="protein sequence ID" value="GAW95597.1"/>
    <property type="molecule type" value="Genomic_DNA"/>
</dbReference>
<name>A0ABQ0MTC8_9GAMM</name>
<keyword evidence="2" id="KW-1185">Reference proteome</keyword>
<sequence>MIALELFHGGDLDGFGSEYRFSPEHGVGVVMLTSSGGKKFINFAIDTMAELLADVVDNDNKPSANTVTD</sequence>
<proteinExistence type="predicted"/>
<evidence type="ECO:0008006" key="3">
    <source>
        <dbReference type="Google" id="ProtNLM"/>
    </source>
</evidence>
<protein>
    <recommendedName>
        <fullName evidence="3">Beta-lactamase-related domain-containing protein</fullName>
    </recommendedName>
</protein>
<dbReference type="InterPro" id="IPR012338">
    <property type="entry name" value="Beta-lactam/transpept-like"/>
</dbReference>
<organism evidence="1 2">
    <name type="scientific">Colwellia marinimaniae</name>
    <dbReference type="NCBI Taxonomy" id="1513592"/>
    <lineage>
        <taxon>Bacteria</taxon>
        <taxon>Pseudomonadati</taxon>
        <taxon>Pseudomonadota</taxon>
        <taxon>Gammaproteobacteria</taxon>
        <taxon>Alteromonadales</taxon>
        <taxon>Colwelliaceae</taxon>
        <taxon>Colwellia</taxon>
    </lineage>
</organism>